<dbReference type="RefSeq" id="WP_094405146.1">
    <property type="nucleotide sequence ID" value="NZ_NMVO01000012.1"/>
</dbReference>
<dbReference type="Proteomes" id="UP000215896">
    <property type="component" value="Unassembled WGS sequence"/>
</dbReference>
<dbReference type="OrthoDB" id="8443918at2"/>
<dbReference type="InterPro" id="IPR005149">
    <property type="entry name" value="Tscrpt_reg_PadR_N"/>
</dbReference>
<dbReference type="Gene3D" id="1.10.10.10">
    <property type="entry name" value="Winged helix-like DNA-binding domain superfamily/Winged helix DNA-binding domain"/>
    <property type="match status" value="1"/>
</dbReference>
<dbReference type="InterPro" id="IPR036388">
    <property type="entry name" value="WH-like_DNA-bd_sf"/>
</dbReference>
<name>A0A255GEJ2_9ACTN</name>
<protein>
    <submittedName>
        <fullName evidence="2">PadR family transcriptional regulator</fullName>
    </submittedName>
</protein>
<dbReference type="PANTHER" id="PTHR43252">
    <property type="entry name" value="TRANSCRIPTIONAL REGULATOR YQJI"/>
    <property type="match status" value="1"/>
</dbReference>
<dbReference type="InterPro" id="IPR036390">
    <property type="entry name" value="WH_DNA-bd_sf"/>
</dbReference>
<organism evidence="2 3">
    <name type="scientific">Enemella evansiae</name>
    <dbReference type="NCBI Taxonomy" id="2016499"/>
    <lineage>
        <taxon>Bacteria</taxon>
        <taxon>Bacillati</taxon>
        <taxon>Actinomycetota</taxon>
        <taxon>Actinomycetes</taxon>
        <taxon>Propionibacteriales</taxon>
        <taxon>Propionibacteriaceae</taxon>
        <taxon>Enemella</taxon>
    </lineage>
</organism>
<dbReference type="SUPFAM" id="SSF46785">
    <property type="entry name" value="Winged helix' DNA-binding domain"/>
    <property type="match status" value="1"/>
</dbReference>
<reference evidence="2 3" key="1">
    <citation type="submission" date="2017-07" db="EMBL/GenBank/DDBJ databases">
        <title>Draft whole genome sequences of clinical Proprionibacteriaceae strains.</title>
        <authorList>
            <person name="Bernier A.-M."/>
            <person name="Bernard K."/>
            <person name="Domingo M.-C."/>
        </authorList>
    </citation>
    <scope>NUCLEOTIDE SEQUENCE [LARGE SCALE GENOMIC DNA]</scope>
    <source>
        <strain evidence="2 3">NML 030167</strain>
    </source>
</reference>
<dbReference type="Pfam" id="PF03551">
    <property type="entry name" value="PadR"/>
    <property type="match status" value="1"/>
</dbReference>
<evidence type="ECO:0000313" key="3">
    <source>
        <dbReference type="Proteomes" id="UP000215896"/>
    </source>
</evidence>
<comment type="caution">
    <text evidence="2">The sequence shown here is derived from an EMBL/GenBank/DDBJ whole genome shotgun (WGS) entry which is preliminary data.</text>
</comment>
<evidence type="ECO:0000259" key="1">
    <source>
        <dbReference type="Pfam" id="PF03551"/>
    </source>
</evidence>
<feature type="domain" description="Transcription regulator PadR N-terminal" evidence="1">
    <location>
        <begin position="15"/>
        <end position="89"/>
    </location>
</feature>
<gene>
    <name evidence="2" type="ORF">CGZ94_06470</name>
</gene>
<dbReference type="EMBL" id="NMVO01000012">
    <property type="protein sequence ID" value="OYO14269.1"/>
    <property type="molecule type" value="Genomic_DNA"/>
</dbReference>
<evidence type="ECO:0000313" key="2">
    <source>
        <dbReference type="EMBL" id="OYO14269.1"/>
    </source>
</evidence>
<sequence>MGIGRADRDLVSLAVLGLLLGGPKHTYEMQRMMVETRKDFVTGLPRSMYHAVDKLQRSGSITPVETVRVSGKPERTVYAITERGTAELQLRLELLLAQPDPDTTLFVAALSFLACLPTRRATAALRARAEALTEHIETTEADLADAPTTLPAVLLVEARFELATARSQRDWVRGVLADLESGRLDWSDDITRLTPDSQPEKDSR</sequence>
<dbReference type="AlphaFoldDB" id="A0A255GEJ2"/>
<accession>A0A255GEJ2</accession>
<dbReference type="PANTHER" id="PTHR43252:SF2">
    <property type="entry name" value="TRANSCRIPTION REGULATOR, PADR-LIKE FAMILY"/>
    <property type="match status" value="1"/>
</dbReference>
<keyword evidence="3" id="KW-1185">Reference proteome</keyword>
<proteinExistence type="predicted"/>